<evidence type="ECO:0000313" key="2">
    <source>
        <dbReference type="EMBL" id="KIP64521.1"/>
    </source>
</evidence>
<dbReference type="Gene3D" id="3.90.550.10">
    <property type="entry name" value="Spore Coat Polysaccharide Biosynthesis Protein SpsA, Chain A"/>
    <property type="match status" value="1"/>
</dbReference>
<gene>
    <name evidence="2" type="ORF">ST44_02000</name>
</gene>
<comment type="caution">
    <text evidence="2">The sequence shown here is derived from an EMBL/GenBank/DDBJ whole genome shotgun (WGS) entry which is preliminary data.</text>
</comment>
<dbReference type="EMBL" id="JXQK01000019">
    <property type="protein sequence ID" value="KIP64521.1"/>
    <property type="molecule type" value="Genomic_DNA"/>
</dbReference>
<accession>A0A0D0HF84</accession>
<dbReference type="Pfam" id="PF00535">
    <property type="entry name" value="Glycos_transf_2"/>
    <property type="match status" value="1"/>
</dbReference>
<dbReference type="Proteomes" id="UP000032046">
    <property type="component" value="Unassembled WGS sequence"/>
</dbReference>
<name>A0A0D0HF84_9BACT</name>
<sequence length="310" mass="35914">MMDCKLTIIITFKNEGEEVFKTIKSLKEKSLGKYKIILINDNSDDSFNYDYLQEEIDGLYIKHKISKGPAVSRQEGIELSVTKYFLLLDAHMRAETIGWDLKIIDIIEKNPNGLFCCLTDKLIFNGNCEYISSDSTAGGVSVDLMSLSYNWLMFESKSNTTISRIPCLMGASYCGTKTYWEKIHGLIGLKSYGFEEQFLSLKTFLEGSNCYVINTVKFAHKFKSTKDVRYKPDSNLYIYNKLYIIELLYSLSFKINAFKQFRRLVDNLTFANAMEELSVNRKFIAKEKDYIEKIRTKDISDFVEFNNMFN</sequence>
<dbReference type="SUPFAM" id="SSF53448">
    <property type="entry name" value="Nucleotide-diphospho-sugar transferases"/>
    <property type="match status" value="1"/>
</dbReference>
<proteinExistence type="predicted"/>
<reference evidence="2 3" key="1">
    <citation type="submission" date="2015-01" db="EMBL/GenBank/DDBJ databases">
        <title>Comparative genomics of non-oral Prevotella species.</title>
        <authorList>
            <person name="Accetto T."/>
            <person name="Nograsek B."/>
            <person name="Avgustin G."/>
        </authorList>
    </citation>
    <scope>NUCLEOTIDE SEQUENCE [LARGE SCALE GENOMIC DNA]</scope>
    <source>
        <strain evidence="2 3">P5-119</strain>
    </source>
</reference>
<keyword evidence="3" id="KW-1185">Reference proteome</keyword>
<dbReference type="AlphaFoldDB" id="A0A0D0HF84"/>
<evidence type="ECO:0000259" key="1">
    <source>
        <dbReference type="Pfam" id="PF00535"/>
    </source>
</evidence>
<dbReference type="InterPro" id="IPR029044">
    <property type="entry name" value="Nucleotide-diphossugar_trans"/>
</dbReference>
<feature type="domain" description="Glycosyltransferase 2-like" evidence="1">
    <location>
        <begin position="7"/>
        <end position="120"/>
    </location>
</feature>
<dbReference type="RefSeq" id="WP_042517635.1">
    <property type="nucleotide sequence ID" value="NZ_JXQJ01000098.1"/>
</dbReference>
<dbReference type="STRING" id="1602171.ST44_02000"/>
<evidence type="ECO:0000313" key="3">
    <source>
        <dbReference type="Proteomes" id="UP000032046"/>
    </source>
</evidence>
<protein>
    <recommendedName>
        <fullName evidence="1">Glycosyltransferase 2-like domain-containing protein</fullName>
    </recommendedName>
</protein>
<dbReference type="InterPro" id="IPR001173">
    <property type="entry name" value="Glyco_trans_2-like"/>
</dbReference>
<organism evidence="2 3">
    <name type="scientific">Prevotella pectinovora</name>
    <dbReference type="NCBI Taxonomy" id="1602169"/>
    <lineage>
        <taxon>Bacteria</taxon>
        <taxon>Pseudomonadati</taxon>
        <taxon>Bacteroidota</taxon>
        <taxon>Bacteroidia</taxon>
        <taxon>Bacteroidales</taxon>
        <taxon>Prevotellaceae</taxon>
        <taxon>Prevotella</taxon>
    </lineage>
</organism>